<dbReference type="PANTHER" id="PTHR10404">
    <property type="entry name" value="N-ACETYLATED-ALPHA-LINKED ACIDIC DIPEPTIDASE"/>
    <property type="match status" value="1"/>
</dbReference>
<evidence type="ECO:0000259" key="5">
    <source>
        <dbReference type="Pfam" id="PF04389"/>
    </source>
</evidence>
<dbReference type="Gene3D" id="3.50.30.30">
    <property type="match status" value="1"/>
</dbReference>
<dbReference type="Gene3D" id="3.40.630.10">
    <property type="entry name" value="Zn peptidases"/>
    <property type="match status" value="1"/>
</dbReference>
<keyword evidence="3" id="KW-1133">Transmembrane helix</keyword>
<dbReference type="Pfam" id="PF04253">
    <property type="entry name" value="TFR_dimer"/>
    <property type="match status" value="1"/>
</dbReference>
<proteinExistence type="inferred from homology"/>
<evidence type="ECO:0000259" key="4">
    <source>
        <dbReference type="Pfam" id="PF04253"/>
    </source>
</evidence>
<evidence type="ECO:0000256" key="2">
    <source>
        <dbReference type="SAM" id="MobiDB-lite"/>
    </source>
</evidence>
<dbReference type="Proteomes" id="UP001306508">
    <property type="component" value="Unassembled WGS sequence"/>
</dbReference>
<evidence type="ECO:0000313" key="6">
    <source>
        <dbReference type="EMBL" id="KAK5779989.1"/>
    </source>
</evidence>
<evidence type="ECO:0000256" key="3">
    <source>
        <dbReference type="SAM" id="Phobius"/>
    </source>
</evidence>
<accession>A0AAN7W2P6</accession>
<feature type="transmembrane region" description="Helical" evidence="3">
    <location>
        <begin position="134"/>
        <end position="154"/>
    </location>
</feature>
<feature type="domain" description="Transferrin receptor-like dimerisation" evidence="4">
    <location>
        <begin position="677"/>
        <end position="825"/>
    </location>
</feature>
<feature type="domain" description="Peptidase M28" evidence="5">
    <location>
        <begin position="443"/>
        <end position="631"/>
    </location>
</feature>
<dbReference type="Pfam" id="PF04389">
    <property type="entry name" value="Peptidase_M28"/>
    <property type="match status" value="1"/>
</dbReference>
<dbReference type="SUPFAM" id="SSF47672">
    <property type="entry name" value="Transferrin receptor-like dimerisation domain"/>
    <property type="match status" value="1"/>
</dbReference>
<dbReference type="InterPro" id="IPR007484">
    <property type="entry name" value="Peptidase_M28"/>
</dbReference>
<dbReference type="InterPro" id="IPR039373">
    <property type="entry name" value="Peptidase_M28B"/>
</dbReference>
<feature type="region of interest" description="Disordered" evidence="2">
    <location>
        <begin position="46"/>
        <end position="77"/>
    </location>
</feature>
<gene>
    <name evidence="6" type="ORF">RI543_002529</name>
</gene>
<name>A0AAN7W2P6_9SACH</name>
<evidence type="ECO:0000313" key="7">
    <source>
        <dbReference type="Proteomes" id="UP001306508"/>
    </source>
</evidence>
<keyword evidence="3" id="KW-0472">Membrane</keyword>
<dbReference type="PANTHER" id="PTHR10404:SF72">
    <property type="entry name" value="ZINC METALLOPROTEASE TRE2-RELATED"/>
    <property type="match status" value="1"/>
</dbReference>
<comment type="similarity">
    <text evidence="1">Belongs to the peptidase M28 family. M28B subfamily.</text>
</comment>
<dbReference type="EMBL" id="JAWIZZ010000045">
    <property type="protein sequence ID" value="KAK5779989.1"/>
    <property type="molecule type" value="Genomic_DNA"/>
</dbReference>
<evidence type="ECO:0008006" key="8">
    <source>
        <dbReference type="Google" id="ProtNLM"/>
    </source>
</evidence>
<dbReference type="InterPro" id="IPR036757">
    <property type="entry name" value="TFR-like_dimer_dom_sf"/>
</dbReference>
<dbReference type="GO" id="GO:0004180">
    <property type="term" value="F:carboxypeptidase activity"/>
    <property type="evidence" value="ECO:0007669"/>
    <property type="project" value="TreeGrafter"/>
</dbReference>
<dbReference type="Gene3D" id="1.20.930.40">
    <property type="entry name" value="Transferrin receptor-like, dimerisation domain"/>
    <property type="match status" value="1"/>
</dbReference>
<dbReference type="InterPro" id="IPR046450">
    <property type="entry name" value="PA_dom_sf"/>
</dbReference>
<evidence type="ECO:0000256" key="1">
    <source>
        <dbReference type="ARBA" id="ARBA00005634"/>
    </source>
</evidence>
<sequence>MVGRYSRIQDDIIIGETNNEMSRNSTEVNLIETDEMEFFDLENLQMTNEDNNGDNNNDDHTNLPFINNNNSSSTTNINSSITSGDTIYNKIKHNIIVPIQTSIIEPLSEFERLMTRKLDKYLTQFGNPLILKRFLYMLVVSIIMWVIWRSGFIFEYSNGTTFSNHDMLLQYVNDHIDLNKFETDLQYLTSMPHKSGTRGDMAIKNYIKKYMENIHLKDVADKKYEGYVNYPDLMNKSTLSLFYNSVNTENDEDNKIVEIQLNELNFVSLTINDQLNKTNIIYGHYGTERDYLQLTKKFLLEDPFVILLHFAPDDIIPISEQILLAQKYNAQGIIFVSNEYGEDFNDAIQQRSAGLLQYGSGDVLSVQASSHGYLDLLNSKRTELLPYVSIISISSNQGKLIQSKFDSKGSVLFENGWYSGNGNDIQCKINVTSVIKERQPIYNVMGKIEGREQPEKAIIIGAVRNSLHPGALFPNMGLTYMLSIMELLQELKFKYNWVPLRSIYFISFGGSEYNYIGSTEFVQKESLRLQKEIYSYIDISQLSLDQNIDIMAHPLLQPLFENFHGIGSILSKNVTTMSKYGDWTPFLANGIPTAAITSKIVNNKNIPVHSFMDTFDSIQGKLHKKKYQNIIKANIYYTIGIILRLTDAPMIPFNLLHFTKVINEKVFDLKIKYDRQLNFKNIIRSLLQWKKLSQEWIQWQLKWHSQFKIKNHSIKVEEPLSISKQRCAWNLKLSHIGKKTIYEYGLPERTFYKNIIIGPPFWTDYGTIEGIDLNIVETSNDGVILREDLWLFPGFHDAIWKEDWNSAQEQLNIISKVLNEAGHSISKESTENLKY</sequence>
<reference evidence="7" key="1">
    <citation type="submission" date="2023-07" db="EMBL/GenBank/DDBJ databases">
        <title>A draft genome of Kazachstania heterogenica Y-27499.</title>
        <authorList>
            <person name="Donic C."/>
            <person name="Kralova J.S."/>
            <person name="Fidel L."/>
            <person name="Ben-Dor S."/>
            <person name="Jung S."/>
        </authorList>
    </citation>
    <scope>NUCLEOTIDE SEQUENCE [LARGE SCALE GENOMIC DNA]</scope>
    <source>
        <strain evidence="7">Y27499</strain>
    </source>
</reference>
<dbReference type="InterPro" id="IPR007365">
    <property type="entry name" value="TFR-like_dimer_dom"/>
</dbReference>
<dbReference type="SUPFAM" id="SSF52025">
    <property type="entry name" value="PA domain"/>
    <property type="match status" value="1"/>
</dbReference>
<protein>
    <recommendedName>
        <fullName evidence="8">Transferrin receptor-like dimerisation domain-containing protein</fullName>
    </recommendedName>
</protein>
<dbReference type="SUPFAM" id="SSF53187">
    <property type="entry name" value="Zn-dependent exopeptidases"/>
    <property type="match status" value="1"/>
</dbReference>
<comment type="caution">
    <text evidence="6">The sequence shown here is derived from an EMBL/GenBank/DDBJ whole genome shotgun (WGS) entry which is preliminary data.</text>
</comment>
<dbReference type="AlphaFoldDB" id="A0AAN7W2P6"/>
<keyword evidence="3" id="KW-0812">Transmembrane</keyword>
<keyword evidence="7" id="KW-1185">Reference proteome</keyword>
<feature type="compositionally biased region" description="Low complexity" evidence="2">
    <location>
        <begin position="66"/>
        <end position="77"/>
    </location>
</feature>
<organism evidence="6 7">
    <name type="scientific">Arxiozyma heterogenica</name>
    <dbReference type="NCBI Taxonomy" id="278026"/>
    <lineage>
        <taxon>Eukaryota</taxon>
        <taxon>Fungi</taxon>
        <taxon>Dikarya</taxon>
        <taxon>Ascomycota</taxon>
        <taxon>Saccharomycotina</taxon>
        <taxon>Saccharomycetes</taxon>
        <taxon>Saccharomycetales</taxon>
        <taxon>Saccharomycetaceae</taxon>
        <taxon>Arxiozyma</taxon>
    </lineage>
</organism>